<proteinExistence type="predicted"/>
<dbReference type="OrthoDB" id="10280968at2759"/>
<sequence length="318" mass="36161">MQEPKKDSHDASTLKIFFFDVWHNIDVTEDKYPGFVRALRKLASSSVHHNQLAEVFARVIGEAWERLEPEQRPQRRPVREDIVRYLEHSFPVVRIETFFERNCGWKAPPNVLYLEGFLIMSAMPCFTSPSSVEYHNLLAYRLLLHIHFTHELVRSTARYLLGTPDSSSNSSPTPFYRDAGLALEEQLYGAFLLYEAPEHHCFLQLTQEHAFLVEDPSQPGSAYLLPDQVLADWAHRVEEDFSNNRVLRKPPIDFATATPAPPPPPGYIRCRLANVFDPRPRRPAVPAGPPPEGYARVAIGGNCRRGPVQRLAQEGNAA</sequence>
<name>A0A061AM45_RHOTO</name>
<protein>
    <submittedName>
        <fullName evidence="1">RHTO0S03e11342g1_1</fullName>
    </submittedName>
</protein>
<gene>
    <name evidence="1" type="ORF">RHTO0S_03e11342g</name>
</gene>
<dbReference type="EMBL" id="LK052938">
    <property type="protein sequence ID" value="CDR38611.1"/>
    <property type="molecule type" value="Genomic_DNA"/>
</dbReference>
<reference evidence="1" key="1">
    <citation type="journal article" date="2014" name="Genome Announc.">
        <title>Draft genome sequence of Rhodosporidium toruloides CECT1137, an oleaginous yeast of biotechnological interest.</title>
        <authorList>
            <person name="Morin N."/>
            <person name="Calcas X."/>
            <person name="Devillers H."/>
            <person name="Durrens P."/>
            <person name="Sherman D.J."/>
            <person name="Nicaud J.-M."/>
            <person name="Neuveglise C."/>
        </authorList>
    </citation>
    <scope>NUCLEOTIDE SEQUENCE</scope>
    <source>
        <strain evidence="1">CECT1137</strain>
    </source>
</reference>
<accession>A0A061AM45</accession>
<dbReference type="AlphaFoldDB" id="A0A061AM45"/>
<evidence type="ECO:0000313" key="1">
    <source>
        <dbReference type="EMBL" id="CDR38611.1"/>
    </source>
</evidence>
<organism evidence="1">
    <name type="scientific">Rhodotorula toruloides</name>
    <name type="common">Yeast</name>
    <name type="synonym">Rhodosporidium toruloides</name>
    <dbReference type="NCBI Taxonomy" id="5286"/>
    <lineage>
        <taxon>Eukaryota</taxon>
        <taxon>Fungi</taxon>
        <taxon>Dikarya</taxon>
        <taxon>Basidiomycota</taxon>
        <taxon>Pucciniomycotina</taxon>
        <taxon>Microbotryomycetes</taxon>
        <taxon>Sporidiobolales</taxon>
        <taxon>Sporidiobolaceae</taxon>
        <taxon>Rhodotorula</taxon>
    </lineage>
</organism>